<dbReference type="EMBL" id="MCGN01000001">
    <property type="protein sequence ID" value="ORZ03722.1"/>
    <property type="molecule type" value="Genomic_DNA"/>
</dbReference>
<evidence type="ECO:0000313" key="2">
    <source>
        <dbReference type="EMBL" id="ORZ03722.1"/>
    </source>
</evidence>
<sequence>MYSKSQQILLGIPHIHPTVLLAGDDFMFTPLLQPQHPPYGDEVEQMQFDYDEEEEEDEEEQEEDEEDDGENNPRDVLMVTARAPDVVDENTWMTGSLSDQQQQQQQLSQHQPQGLQMQMLSPGNQATAIAQHHVQAAARNDNNDADHQNNYSIQEEERHRPDTLEDTCEDVETGFTMSPEMIHWYRTARFSQARPPSTIFEFEDKGKEVQQQNTPDDGGEYQPLSEMLADDKNGSEHQQRTDSVVIPMPAQHHAYGTVKNREDIENEEDEEDEENDIATTGLAAFVGIMLDALHSVARDKDYQDGRGTLHQFWHFVGAVFHIWRLLFFCAETLLADLFAPVSYSRHTQPLQKLKIPPRHEV</sequence>
<reference evidence="2 3" key="1">
    <citation type="submission" date="2016-07" db="EMBL/GenBank/DDBJ databases">
        <title>Pervasive Adenine N6-methylation of Active Genes in Fungi.</title>
        <authorList>
            <consortium name="DOE Joint Genome Institute"/>
            <person name="Mondo S.J."/>
            <person name="Dannebaum R.O."/>
            <person name="Kuo R.C."/>
            <person name="Labutti K."/>
            <person name="Haridas S."/>
            <person name="Kuo A."/>
            <person name="Salamov A."/>
            <person name="Ahrendt S.R."/>
            <person name="Lipzen A."/>
            <person name="Sullivan W."/>
            <person name="Andreopoulos W.B."/>
            <person name="Clum A."/>
            <person name="Lindquist E."/>
            <person name="Daum C."/>
            <person name="Ramamoorthy G.K."/>
            <person name="Gryganskyi A."/>
            <person name="Culley D."/>
            <person name="Magnuson J.K."/>
            <person name="James T.Y."/>
            <person name="O'Malley M.A."/>
            <person name="Stajich J.E."/>
            <person name="Spatafora J.W."/>
            <person name="Visel A."/>
            <person name="Grigoriev I.V."/>
        </authorList>
    </citation>
    <scope>NUCLEOTIDE SEQUENCE [LARGE SCALE GENOMIC DNA]</scope>
    <source>
        <strain evidence="2 3">NRRL 2496</strain>
    </source>
</reference>
<organism evidence="2 3">
    <name type="scientific">Syncephalastrum racemosum</name>
    <name type="common">Filamentous fungus</name>
    <dbReference type="NCBI Taxonomy" id="13706"/>
    <lineage>
        <taxon>Eukaryota</taxon>
        <taxon>Fungi</taxon>
        <taxon>Fungi incertae sedis</taxon>
        <taxon>Mucoromycota</taxon>
        <taxon>Mucoromycotina</taxon>
        <taxon>Mucoromycetes</taxon>
        <taxon>Mucorales</taxon>
        <taxon>Syncephalastraceae</taxon>
        <taxon>Syncephalastrum</taxon>
    </lineage>
</organism>
<accession>A0A1X2HVT8</accession>
<comment type="caution">
    <text evidence="2">The sequence shown here is derived from an EMBL/GenBank/DDBJ whole genome shotgun (WGS) entry which is preliminary data.</text>
</comment>
<keyword evidence="3" id="KW-1185">Reference proteome</keyword>
<proteinExistence type="predicted"/>
<dbReference type="OrthoDB" id="2281294at2759"/>
<protein>
    <submittedName>
        <fullName evidence="2">Uncharacterized protein</fullName>
    </submittedName>
</protein>
<feature type="region of interest" description="Disordered" evidence="1">
    <location>
        <begin position="140"/>
        <end position="164"/>
    </location>
</feature>
<evidence type="ECO:0000256" key="1">
    <source>
        <dbReference type="SAM" id="MobiDB-lite"/>
    </source>
</evidence>
<dbReference type="STRING" id="13706.A0A1X2HVT8"/>
<gene>
    <name evidence="2" type="ORF">BCR43DRAFT_483860</name>
</gene>
<dbReference type="Proteomes" id="UP000242180">
    <property type="component" value="Unassembled WGS sequence"/>
</dbReference>
<dbReference type="InParanoid" id="A0A1X2HVT8"/>
<evidence type="ECO:0000313" key="3">
    <source>
        <dbReference type="Proteomes" id="UP000242180"/>
    </source>
</evidence>
<feature type="region of interest" description="Disordered" evidence="1">
    <location>
        <begin position="47"/>
        <end position="76"/>
    </location>
</feature>
<feature type="region of interest" description="Disordered" evidence="1">
    <location>
        <begin position="94"/>
        <end position="115"/>
    </location>
</feature>
<feature type="compositionally biased region" description="Acidic residues" evidence="1">
    <location>
        <begin position="47"/>
        <end position="70"/>
    </location>
</feature>
<feature type="region of interest" description="Disordered" evidence="1">
    <location>
        <begin position="206"/>
        <end position="225"/>
    </location>
</feature>
<dbReference type="AlphaFoldDB" id="A0A1X2HVT8"/>
<name>A0A1X2HVT8_SYNRA</name>
<feature type="compositionally biased region" description="Low complexity" evidence="1">
    <location>
        <begin position="96"/>
        <end position="115"/>
    </location>
</feature>